<evidence type="ECO:0008006" key="2">
    <source>
        <dbReference type="Google" id="ProtNLM"/>
    </source>
</evidence>
<dbReference type="EMBL" id="KR029582">
    <property type="protein sequence ID" value="AKH46386.1"/>
    <property type="molecule type" value="Genomic_DNA"/>
</dbReference>
<sequence length="392" mass="39449">MIEYKAANAASHKIAVTATATSLFSLMDTAGSVTTNAALLGDCDSFILAVEGTSIRILMDGNTPTASNGFLLSTGTYKFIGKDLAQALLIRVGGSNIACSVTTGTSTMGEEESYDGAGSAAGAVEGTAVLSTGEVGANKYLREDGDGTSSWQTVAGGGDVSKVGTPVNNQVGVWTGDGTLEGEADLTYDGTNLNLVTAKNFQIAGATVLADAAGTTTLSNIDAIDATTETTLEAAIDSLTNLVATGALDAGSISSNFGNIDNGASTLDSGASTLASLTVTAETSFGGAAGFPAQSSTGDGTTTIDWGLGNKYNFTFGAQNDTFTFTAPTSPGNFILKMVQDGTGSRTATWPATVKWPAGTAPTLTTAGGGIDIISFYYDGTNYYGNSSLAFA</sequence>
<evidence type="ECO:0000313" key="1">
    <source>
        <dbReference type="EMBL" id="AKH46386.1"/>
    </source>
</evidence>
<name>A0A0F7L5U5_9VIRU</name>
<accession>A0A0F7L5U5</accession>
<organism evidence="1">
    <name type="scientific">uncultured marine virus</name>
    <dbReference type="NCBI Taxonomy" id="186617"/>
    <lineage>
        <taxon>Viruses</taxon>
        <taxon>environmental samples</taxon>
    </lineage>
</organism>
<reference evidence="1" key="1">
    <citation type="journal article" date="2015" name="Front. Microbiol.">
        <title>Combining genomic sequencing methods to explore viral diversity and reveal potential virus-host interactions.</title>
        <authorList>
            <person name="Chow C.E."/>
            <person name="Winget D.M."/>
            <person name="White R.A.III."/>
            <person name="Hallam S.J."/>
            <person name="Suttle C.A."/>
        </authorList>
    </citation>
    <scope>NUCLEOTIDE SEQUENCE</scope>
    <source>
        <strain evidence="1">Anoxic3_7</strain>
    </source>
</reference>
<proteinExistence type="predicted"/>
<protein>
    <recommendedName>
        <fullName evidence="2">Tail fiber protein</fullName>
    </recommendedName>
</protein>
<reference evidence="1" key="2">
    <citation type="submission" date="2015-03" db="EMBL/GenBank/DDBJ databases">
        <authorList>
            <person name="Chow C.-E.T."/>
            <person name="Winget D.M."/>
            <person name="White R.A.III."/>
            <person name="Hallam S.J."/>
            <person name="Suttle C.A."/>
        </authorList>
    </citation>
    <scope>NUCLEOTIDE SEQUENCE</scope>
    <source>
        <strain evidence="1">Anoxic3_7</strain>
    </source>
</reference>